<sequence>MMNGVAFGKEIKKLRKKVGIASKELSQQVGKAVTYVSQLERGLIKKPDYKTSYQLLKRLEIEETKIDGLLDYFGIKSPEREQAEGDWAAEQAEFYWLEPEKARLKNKNDRLHQSLKMLIDVDFSAADKLISHIEALTSDKNKFHFLTSLFEYDYSRLTNEERANIIATVKTAIMANYTFDEYGDFVRKETLK</sequence>
<reference evidence="2 3" key="1">
    <citation type="submission" date="2018-05" db="EMBL/GenBank/DDBJ databases">
        <title>Paenibacillus flagellatus sp. nov., isolated from selenium mineral soil.</title>
        <authorList>
            <person name="Dai X."/>
        </authorList>
    </citation>
    <scope>NUCLEOTIDE SEQUENCE [LARGE SCALE GENOMIC DNA]</scope>
    <source>
        <strain evidence="2 3">DXL2</strain>
    </source>
</reference>
<accession>A0A2V5K044</accession>
<dbReference type="SMART" id="SM00530">
    <property type="entry name" value="HTH_XRE"/>
    <property type="match status" value="1"/>
</dbReference>
<dbReference type="PROSITE" id="PS50943">
    <property type="entry name" value="HTH_CROC1"/>
    <property type="match status" value="1"/>
</dbReference>
<dbReference type="InterPro" id="IPR010982">
    <property type="entry name" value="Lambda_DNA-bd_dom_sf"/>
</dbReference>
<dbReference type="Proteomes" id="UP000247476">
    <property type="component" value="Unassembled WGS sequence"/>
</dbReference>
<dbReference type="EMBL" id="QJVJ01000009">
    <property type="protein sequence ID" value="PYI52441.1"/>
    <property type="molecule type" value="Genomic_DNA"/>
</dbReference>
<feature type="domain" description="HTH cro/C1-type" evidence="1">
    <location>
        <begin position="11"/>
        <end position="66"/>
    </location>
</feature>
<evidence type="ECO:0000313" key="2">
    <source>
        <dbReference type="EMBL" id="PYI52441.1"/>
    </source>
</evidence>
<dbReference type="GO" id="GO:0003677">
    <property type="term" value="F:DNA binding"/>
    <property type="evidence" value="ECO:0007669"/>
    <property type="project" value="InterPro"/>
</dbReference>
<name>A0A2V5K044_9BACL</name>
<dbReference type="AlphaFoldDB" id="A0A2V5K044"/>
<dbReference type="Pfam" id="PF01381">
    <property type="entry name" value="HTH_3"/>
    <property type="match status" value="1"/>
</dbReference>
<evidence type="ECO:0000259" key="1">
    <source>
        <dbReference type="PROSITE" id="PS50943"/>
    </source>
</evidence>
<protein>
    <recommendedName>
        <fullName evidence="1">HTH cro/C1-type domain-containing protein</fullName>
    </recommendedName>
</protein>
<organism evidence="2 3">
    <name type="scientific">Paenibacillus flagellatus</name>
    <dbReference type="NCBI Taxonomy" id="2211139"/>
    <lineage>
        <taxon>Bacteria</taxon>
        <taxon>Bacillati</taxon>
        <taxon>Bacillota</taxon>
        <taxon>Bacilli</taxon>
        <taxon>Bacillales</taxon>
        <taxon>Paenibacillaceae</taxon>
        <taxon>Paenibacillus</taxon>
    </lineage>
</organism>
<keyword evidence="3" id="KW-1185">Reference proteome</keyword>
<dbReference type="SUPFAM" id="SSF47413">
    <property type="entry name" value="lambda repressor-like DNA-binding domains"/>
    <property type="match status" value="1"/>
</dbReference>
<gene>
    <name evidence="2" type="ORF">DLM86_19865</name>
</gene>
<dbReference type="CDD" id="cd00093">
    <property type="entry name" value="HTH_XRE"/>
    <property type="match status" value="1"/>
</dbReference>
<dbReference type="InterPro" id="IPR001387">
    <property type="entry name" value="Cro/C1-type_HTH"/>
</dbReference>
<proteinExistence type="predicted"/>
<evidence type="ECO:0000313" key="3">
    <source>
        <dbReference type="Proteomes" id="UP000247476"/>
    </source>
</evidence>
<dbReference type="Gene3D" id="1.10.260.40">
    <property type="entry name" value="lambda repressor-like DNA-binding domains"/>
    <property type="match status" value="1"/>
</dbReference>
<comment type="caution">
    <text evidence="2">The sequence shown here is derived from an EMBL/GenBank/DDBJ whole genome shotgun (WGS) entry which is preliminary data.</text>
</comment>